<reference evidence="2 3" key="1">
    <citation type="journal article" date="2024" name="Plant J.">
        <title>Genome sequences and population genomics reveal climatic adaptation and genomic divergence between two closely related sweetgum species.</title>
        <authorList>
            <person name="Xu W.Q."/>
            <person name="Ren C.Q."/>
            <person name="Zhang X.Y."/>
            <person name="Comes H.P."/>
            <person name="Liu X.H."/>
            <person name="Li Y.G."/>
            <person name="Kettle C.J."/>
            <person name="Jalonen R."/>
            <person name="Gaisberger H."/>
            <person name="Ma Y.Z."/>
            <person name="Qiu Y.X."/>
        </authorList>
    </citation>
    <scope>NUCLEOTIDE SEQUENCE [LARGE SCALE GENOMIC DNA]</scope>
    <source>
        <strain evidence="2">Hangzhou</strain>
    </source>
</reference>
<feature type="compositionally biased region" description="Basic and acidic residues" evidence="1">
    <location>
        <begin position="69"/>
        <end position="82"/>
    </location>
</feature>
<evidence type="ECO:0000313" key="3">
    <source>
        <dbReference type="Proteomes" id="UP001415857"/>
    </source>
</evidence>
<proteinExistence type="predicted"/>
<dbReference type="AlphaFoldDB" id="A0AAP0S6K5"/>
<keyword evidence="3" id="KW-1185">Reference proteome</keyword>
<gene>
    <name evidence="2" type="ORF">L1049_020038</name>
</gene>
<organism evidence="2 3">
    <name type="scientific">Liquidambar formosana</name>
    <name type="common">Formosan gum</name>
    <dbReference type="NCBI Taxonomy" id="63359"/>
    <lineage>
        <taxon>Eukaryota</taxon>
        <taxon>Viridiplantae</taxon>
        <taxon>Streptophyta</taxon>
        <taxon>Embryophyta</taxon>
        <taxon>Tracheophyta</taxon>
        <taxon>Spermatophyta</taxon>
        <taxon>Magnoliopsida</taxon>
        <taxon>eudicotyledons</taxon>
        <taxon>Gunneridae</taxon>
        <taxon>Pentapetalae</taxon>
        <taxon>Saxifragales</taxon>
        <taxon>Altingiaceae</taxon>
        <taxon>Liquidambar</taxon>
    </lineage>
</organism>
<dbReference type="Proteomes" id="UP001415857">
    <property type="component" value="Unassembled WGS sequence"/>
</dbReference>
<comment type="caution">
    <text evidence="2">The sequence shown here is derived from an EMBL/GenBank/DDBJ whole genome shotgun (WGS) entry which is preliminary data.</text>
</comment>
<evidence type="ECO:0000313" key="2">
    <source>
        <dbReference type="EMBL" id="KAK9292083.1"/>
    </source>
</evidence>
<feature type="region of interest" description="Disordered" evidence="1">
    <location>
        <begin position="49"/>
        <end position="82"/>
    </location>
</feature>
<protein>
    <submittedName>
        <fullName evidence="2">Uncharacterized protein</fullName>
    </submittedName>
</protein>
<name>A0AAP0S6K5_LIQFO</name>
<dbReference type="EMBL" id="JBBPBK010000001">
    <property type="protein sequence ID" value="KAK9292083.1"/>
    <property type="molecule type" value="Genomic_DNA"/>
</dbReference>
<sequence>MARISSHLKSMGIFFFFNTRPKLGNPHPEASISPPLVWLSRHCKKRRCGRPPLSPLLHRRPPSPLVYRRATDTKGKQRNEEEKKTMTMVMLMHVNGDGDHNSRFSLSLALETKSQR</sequence>
<accession>A0AAP0S6K5</accession>
<evidence type="ECO:0000256" key="1">
    <source>
        <dbReference type="SAM" id="MobiDB-lite"/>
    </source>
</evidence>